<evidence type="ECO:0000256" key="1">
    <source>
        <dbReference type="ARBA" id="ARBA00004141"/>
    </source>
</evidence>
<feature type="transmembrane region" description="Helical" evidence="5">
    <location>
        <begin position="238"/>
        <end position="255"/>
    </location>
</feature>
<dbReference type="PANTHER" id="PTHR37422">
    <property type="entry name" value="TEICHURONIC ACID BIOSYNTHESIS PROTEIN TUAE"/>
    <property type="match status" value="1"/>
</dbReference>
<dbReference type="EMBL" id="BAAAFD010000005">
    <property type="protein sequence ID" value="GAA0856935.1"/>
    <property type="molecule type" value="Genomic_DNA"/>
</dbReference>
<evidence type="ECO:0000256" key="2">
    <source>
        <dbReference type="ARBA" id="ARBA00022692"/>
    </source>
</evidence>
<evidence type="ECO:0000259" key="6">
    <source>
        <dbReference type="Pfam" id="PF04932"/>
    </source>
</evidence>
<feature type="transmembrane region" description="Helical" evidence="5">
    <location>
        <begin position="348"/>
        <end position="367"/>
    </location>
</feature>
<name>A0ABP3WY60_9ALTE</name>
<dbReference type="Pfam" id="PF04932">
    <property type="entry name" value="Wzy_C"/>
    <property type="match status" value="1"/>
</dbReference>
<feature type="transmembrane region" description="Helical" evidence="5">
    <location>
        <begin position="105"/>
        <end position="124"/>
    </location>
</feature>
<keyword evidence="2 5" id="KW-0812">Transmembrane</keyword>
<dbReference type="PANTHER" id="PTHR37422:SF13">
    <property type="entry name" value="LIPOPOLYSACCHARIDE BIOSYNTHESIS PROTEIN PA4999-RELATED"/>
    <property type="match status" value="1"/>
</dbReference>
<feature type="transmembrane region" description="Helical" evidence="5">
    <location>
        <begin position="173"/>
        <end position="190"/>
    </location>
</feature>
<reference evidence="9" key="1">
    <citation type="journal article" date="2019" name="Int. J. Syst. Evol. Microbiol.">
        <title>The Global Catalogue of Microorganisms (GCM) 10K type strain sequencing project: providing services to taxonomists for standard genome sequencing and annotation.</title>
        <authorList>
            <consortium name="The Broad Institute Genomics Platform"/>
            <consortium name="The Broad Institute Genome Sequencing Center for Infectious Disease"/>
            <person name="Wu L."/>
            <person name="Ma J."/>
        </authorList>
    </citation>
    <scope>NUCLEOTIDE SEQUENCE [LARGE SCALE GENOMIC DNA]</scope>
    <source>
        <strain evidence="9">JCM 15896</strain>
    </source>
</reference>
<evidence type="ECO:0000256" key="4">
    <source>
        <dbReference type="ARBA" id="ARBA00023136"/>
    </source>
</evidence>
<feature type="transmembrane region" description="Helical" evidence="5">
    <location>
        <begin position="404"/>
        <end position="425"/>
    </location>
</feature>
<gene>
    <name evidence="8" type="ORF">GCM10009114_20730</name>
</gene>
<feature type="domain" description="DUF5935" evidence="7">
    <location>
        <begin position="2"/>
        <end position="188"/>
    </location>
</feature>
<proteinExistence type="predicted"/>
<evidence type="ECO:0000313" key="8">
    <source>
        <dbReference type="EMBL" id="GAA0856935.1"/>
    </source>
</evidence>
<feature type="domain" description="O-antigen ligase-related" evidence="6">
    <location>
        <begin position="203"/>
        <end position="356"/>
    </location>
</feature>
<sequence length="453" mass="51120">MLRDMLLVGFLFFAVFYSFKRPYLGLAAWVWIALTAPAKWAFGFSSSFRLNLTIVIITALAYLFVQKYKSWKMDNLSFWVLMFAIWTLISTATNQSSFSYYVWEYWNQFIKVILLFFFVTLTIYKRLHIDTLVWAIVLAISSYAAMEAVKFGLSGGSHRIIGKAGIIFDRNDLAVAINMCIPLILYLISVTKHFLLKRGLKILVLMNVIAIIGTYSRGGFIGLMILAAAFWWTSDRKMLYGVAAAIIIPLFFAFAPGEWKERQNTVSSAAQEDGSFIGRLWAWKISTLIALDYPLTGGGFHAVKDPILWRYYAPMTNYFGPIETPAIPKDLKPKAAHNIYMQVLGDHGFAGLFIFLMILLGTLRLNFKNRRWAKQNEQAWLVSLCSMLNLSLVGYCITGGNVSLAYFDLFYTIVGLVSAISIHIVRSKVKAKSPAQHASGTVNSQSNKVNLYG</sequence>
<evidence type="ECO:0000259" key="7">
    <source>
        <dbReference type="Pfam" id="PF19358"/>
    </source>
</evidence>
<feature type="transmembrane region" description="Helical" evidence="5">
    <location>
        <begin position="202"/>
        <end position="232"/>
    </location>
</feature>
<feature type="transmembrane region" description="Helical" evidence="5">
    <location>
        <begin position="379"/>
        <end position="398"/>
    </location>
</feature>
<dbReference type="NCBIfam" id="TIGR03097">
    <property type="entry name" value="PEP_O_lig_1"/>
    <property type="match status" value="1"/>
</dbReference>
<dbReference type="InterPro" id="IPR051533">
    <property type="entry name" value="WaaL-like"/>
</dbReference>
<evidence type="ECO:0000313" key="9">
    <source>
        <dbReference type="Proteomes" id="UP001500359"/>
    </source>
</evidence>
<feature type="transmembrane region" description="Helical" evidence="5">
    <location>
        <begin position="131"/>
        <end position="153"/>
    </location>
</feature>
<organism evidence="8 9">
    <name type="scientific">Aliiglaciecola litoralis</name>
    <dbReference type="NCBI Taxonomy" id="582857"/>
    <lineage>
        <taxon>Bacteria</taxon>
        <taxon>Pseudomonadati</taxon>
        <taxon>Pseudomonadota</taxon>
        <taxon>Gammaproteobacteria</taxon>
        <taxon>Alteromonadales</taxon>
        <taxon>Alteromonadaceae</taxon>
        <taxon>Aliiglaciecola</taxon>
    </lineage>
</organism>
<feature type="transmembrane region" description="Helical" evidence="5">
    <location>
        <begin position="76"/>
        <end position="93"/>
    </location>
</feature>
<dbReference type="Pfam" id="PF19358">
    <property type="entry name" value="DUF5935"/>
    <property type="match status" value="1"/>
</dbReference>
<comment type="caution">
    <text evidence="8">The sequence shown here is derived from an EMBL/GenBank/DDBJ whole genome shotgun (WGS) entry which is preliminary data.</text>
</comment>
<feature type="transmembrane region" description="Helical" evidence="5">
    <location>
        <begin position="276"/>
        <end position="295"/>
    </location>
</feature>
<evidence type="ECO:0000256" key="3">
    <source>
        <dbReference type="ARBA" id="ARBA00022989"/>
    </source>
</evidence>
<dbReference type="InterPro" id="IPR007016">
    <property type="entry name" value="O-antigen_ligase-rel_domated"/>
</dbReference>
<dbReference type="RefSeq" id="WP_343859598.1">
    <property type="nucleotide sequence ID" value="NZ_BAAAFD010000005.1"/>
</dbReference>
<feature type="transmembrane region" description="Helical" evidence="5">
    <location>
        <begin position="44"/>
        <end position="64"/>
    </location>
</feature>
<evidence type="ECO:0000256" key="5">
    <source>
        <dbReference type="SAM" id="Phobius"/>
    </source>
</evidence>
<keyword evidence="3 5" id="KW-1133">Transmembrane helix</keyword>
<evidence type="ECO:0008006" key="10">
    <source>
        <dbReference type="Google" id="ProtNLM"/>
    </source>
</evidence>
<keyword evidence="4 5" id="KW-0472">Membrane</keyword>
<dbReference type="InterPro" id="IPR017528">
    <property type="entry name" value="CHP03097O-antigen_lig-rel"/>
</dbReference>
<accession>A0ABP3WY60</accession>
<dbReference type="Proteomes" id="UP001500359">
    <property type="component" value="Unassembled WGS sequence"/>
</dbReference>
<keyword evidence="9" id="KW-1185">Reference proteome</keyword>
<comment type="subcellular location">
    <subcellularLocation>
        <location evidence="1">Membrane</location>
        <topology evidence="1">Multi-pass membrane protein</topology>
    </subcellularLocation>
</comment>
<dbReference type="InterPro" id="IPR045979">
    <property type="entry name" value="DUF5935"/>
</dbReference>
<protein>
    <recommendedName>
        <fullName evidence="10">O-glycosylation ligase, exosortase A system-associated</fullName>
    </recommendedName>
</protein>